<protein>
    <submittedName>
        <fullName evidence="4">PPE domain-containing protein</fullName>
    </submittedName>
</protein>
<feature type="compositionally biased region" description="Low complexity" evidence="2">
    <location>
        <begin position="240"/>
        <end position="252"/>
    </location>
</feature>
<accession>A0ABW2BUL9</accession>
<evidence type="ECO:0000259" key="3">
    <source>
        <dbReference type="Pfam" id="PF00823"/>
    </source>
</evidence>
<evidence type="ECO:0000313" key="5">
    <source>
        <dbReference type="Proteomes" id="UP001596337"/>
    </source>
</evidence>
<dbReference type="Proteomes" id="UP001596337">
    <property type="component" value="Unassembled WGS sequence"/>
</dbReference>
<comment type="caution">
    <text evidence="4">The sequence shown here is derived from an EMBL/GenBank/DDBJ whole genome shotgun (WGS) entry which is preliminary data.</text>
</comment>
<dbReference type="InterPro" id="IPR000030">
    <property type="entry name" value="PPE_dom"/>
</dbReference>
<feature type="region of interest" description="Disordered" evidence="2">
    <location>
        <begin position="211"/>
        <end position="305"/>
    </location>
</feature>
<reference evidence="5" key="1">
    <citation type="journal article" date="2019" name="Int. J. Syst. Evol. Microbiol.">
        <title>The Global Catalogue of Microorganisms (GCM) 10K type strain sequencing project: providing services to taxonomists for standard genome sequencing and annotation.</title>
        <authorList>
            <consortium name="The Broad Institute Genomics Platform"/>
            <consortium name="The Broad Institute Genome Sequencing Center for Infectious Disease"/>
            <person name="Wu L."/>
            <person name="Ma J."/>
        </authorList>
    </citation>
    <scope>NUCLEOTIDE SEQUENCE [LARGE SCALE GENOMIC DNA]</scope>
    <source>
        <strain evidence="5">KCTC 32255</strain>
    </source>
</reference>
<dbReference type="InterPro" id="IPR038332">
    <property type="entry name" value="PPE_sf"/>
</dbReference>
<dbReference type="Pfam" id="PF00823">
    <property type="entry name" value="PPE"/>
    <property type="match status" value="1"/>
</dbReference>
<dbReference type="EMBL" id="JBHSXX010000001">
    <property type="protein sequence ID" value="MFC6865863.1"/>
    <property type="molecule type" value="Genomic_DNA"/>
</dbReference>
<feature type="region of interest" description="Disordered" evidence="2">
    <location>
        <begin position="449"/>
        <end position="510"/>
    </location>
</feature>
<gene>
    <name evidence="4" type="ORF">ACFQGD_01745</name>
</gene>
<feature type="domain" description="PPE" evidence="3">
    <location>
        <begin position="28"/>
        <end position="153"/>
    </location>
</feature>
<evidence type="ECO:0000256" key="1">
    <source>
        <dbReference type="ARBA" id="ARBA00010652"/>
    </source>
</evidence>
<sequence>MHTSALDKVRQLRFEGYTVGMLALEIDLLREGRGTGSLANAVEALAKVATALRNTDDTLRTELGKLGVEWHGEASSAARDVMMTSADFAEDATGKLNEASQVAFGLSEAFQRALNTLPDSRTLREGAEGLSTMDVLADLIGHETDHAAKVRAASAARDQAVDALNQLASTCAEELACVRELGEPGAIVLDHGPLPPETPDDGAAAGYQTMAAAAESVSGPESRPGGLPTSPVNAGPPPSDGTSSGANTTTGGRPSGGRPGDGAAGSGGSERPSSGGSDGGSGAVGGVTDPLTGSTEGRSGPRASNASGIAVGIAATGTAASADVTPATPPASGAPIGGATTLGGGGVTAELLATGKLSGVMPQSQTEATLAQGQGATTVAPLADEDGIAGAVTAIGAAGVAGAMSAEPDRERRGARYDVAEDTDEMSRHEFDVGVIEDAAEADAVAEIEPDAGQDAPAYLEHAAPQGPAGARVRTHGIDDADLFADDRMVARDTIGDDPNESHHDKQDRP</sequence>
<organism evidence="4 5">
    <name type="scientific">Haloechinothrix salitolerans</name>
    <dbReference type="NCBI Taxonomy" id="926830"/>
    <lineage>
        <taxon>Bacteria</taxon>
        <taxon>Bacillati</taxon>
        <taxon>Actinomycetota</taxon>
        <taxon>Actinomycetes</taxon>
        <taxon>Pseudonocardiales</taxon>
        <taxon>Pseudonocardiaceae</taxon>
        <taxon>Haloechinothrix</taxon>
    </lineage>
</organism>
<keyword evidence="5" id="KW-1185">Reference proteome</keyword>
<dbReference type="RefSeq" id="WP_345402731.1">
    <property type="nucleotide sequence ID" value="NZ_BAABLA010000111.1"/>
</dbReference>
<evidence type="ECO:0000256" key="2">
    <source>
        <dbReference type="SAM" id="MobiDB-lite"/>
    </source>
</evidence>
<feature type="compositionally biased region" description="Basic and acidic residues" evidence="2">
    <location>
        <begin position="485"/>
        <end position="510"/>
    </location>
</feature>
<proteinExistence type="inferred from homology"/>
<evidence type="ECO:0000313" key="4">
    <source>
        <dbReference type="EMBL" id="MFC6865863.1"/>
    </source>
</evidence>
<name>A0ABW2BUL9_9PSEU</name>
<dbReference type="Gene3D" id="1.20.1260.20">
    <property type="entry name" value="PPE superfamily"/>
    <property type="match status" value="1"/>
</dbReference>
<feature type="compositionally biased region" description="Polar residues" evidence="2">
    <location>
        <begin position="291"/>
        <end position="305"/>
    </location>
</feature>
<feature type="compositionally biased region" description="Gly residues" evidence="2">
    <location>
        <begin position="276"/>
        <end position="285"/>
    </location>
</feature>
<comment type="similarity">
    <text evidence="1">Belongs to the mycobacterial PPE family.</text>
</comment>
<feature type="compositionally biased region" description="Gly residues" evidence="2">
    <location>
        <begin position="253"/>
        <end position="268"/>
    </location>
</feature>
<dbReference type="SUPFAM" id="SSF140459">
    <property type="entry name" value="PE/PPE dimer-like"/>
    <property type="match status" value="1"/>
</dbReference>